<feature type="transmembrane region" description="Helical" evidence="2">
    <location>
        <begin position="311"/>
        <end position="330"/>
    </location>
</feature>
<dbReference type="RefSeq" id="WP_130435571.1">
    <property type="nucleotide sequence ID" value="NZ_SGXF01000004.1"/>
</dbReference>
<dbReference type="OrthoDB" id="9764467at2"/>
<dbReference type="InterPro" id="IPR027417">
    <property type="entry name" value="P-loop_NTPase"/>
</dbReference>
<keyword evidence="5" id="KW-1185">Reference proteome</keyword>
<dbReference type="GO" id="GO:0016887">
    <property type="term" value="F:ATP hydrolysis activity"/>
    <property type="evidence" value="ECO:0007669"/>
    <property type="project" value="InterPro"/>
</dbReference>
<evidence type="ECO:0000256" key="1">
    <source>
        <dbReference type="SAM" id="Coils"/>
    </source>
</evidence>
<evidence type="ECO:0000256" key="2">
    <source>
        <dbReference type="SAM" id="Phobius"/>
    </source>
</evidence>
<comment type="caution">
    <text evidence="4">The sequence shown here is derived from an EMBL/GenBank/DDBJ whole genome shotgun (WGS) entry which is preliminary data.</text>
</comment>
<keyword evidence="1" id="KW-0175">Coiled coil</keyword>
<reference evidence="4 5" key="1">
    <citation type="submission" date="2019-02" db="EMBL/GenBank/DDBJ databases">
        <title>Genomic Encyclopedia of Type Strains, Phase IV (KMG-IV): sequencing the most valuable type-strain genomes for metagenomic binning, comparative biology and taxonomic classification.</title>
        <authorList>
            <person name="Goeker M."/>
        </authorList>
    </citation>
    <scope>NUCLEOTIDE SEQUENCE [LARGE SCALE GENOMIC DNA]</scope>
    <source>
        <strain evidence="4 5">DSM 29486</strain>
    </source>
</reference>
<gene>
    <name evidence="4" type="ORF">EV209_2303</name>
</gene>
<dbReference type="Pfam" id="PF13476">
    <property type="entry name" value="AAA_23"/>
    <property type="match status" value="1"/>
</dbReference>
<keyword evidence="2" id="KW-1133">Transmembrane helix</keyword>
<accession>A0A4Q7P4S4</accession>
<feature type="domain" description="Rad50/SbcC-type AAA" evidence="3">
    <location>
        <begin position="6"/>
        <end position="194"/>
    </location>
</feature>
<feature type="transmembrane region" description="Helical" evidence="2">
    <location>
        <begin position="281"/>
        <end position="305"/>
    </location>
</feature>
<feature type="coiled-coil region" evidence="1">
    <location>
        <begin position="391"/>
        <end position="425"/>
    </location>
</feature>
<dbReference type="PANTHER" id="PTHR41259:SF1">
    <property type="entry name" value="DOUBLE-STRAND BREAK REPAIR RAD50 ATPASE, PUTATIVE-RELATED"/>
    <property type="match status" value="1"/>
</dbReference>
<dbReference type="GO" id="GO:0006302">
    <property type="term" value="P:double-strand break repair"/>
    <property type="evidence" value="ECO:0007669"/>
    <property type="project" value="InterPro"/>
</dbReference>
<proteinExistence type="predicted"/>
<evidence type="ECO:0000259" key="3">
    <source>
        <dbReference type="Pfam" id="PF13476"/>
    </source>
</evidence>
<dbReference type="InterPro" id="IPR038729">
    <property type="entry name" value="Rad50/SbcC_AAA"/>
</dbReference>
<dbReference type="EMBL" id="SGXF01000004">
    <property type="protein sequence ID" value="RZS94460.1"/>
    <property type="molecule type" value="Genomic_DNA"/>
</dbReference>
<evidence type="ECO:0000313" key="5">
    <source>
        <dbReference type="Proteomes" id="UP000292927"/>
    </source>
</evidence>
<keyword evidence="2" id="KW-0472">Membrane</keyword>
<dbReference type="SUPFAM" id="SSF52540">
    <property type="entry name" value="P-loop containing nucleoside triphosphate hydrolases"/>
    <property type="match status" value="1"/>
</dbReference>
<dbReference type="Proteomes" id="UP000292927">
    <property type="component" value="Unassembled WGS sequence"/>
</dbReference>
<dbReference type="Gene3D" id="3.40.50.300">
    <property type="entry name" value="P-loop containing nucleotide triphosphate hydrolases"/>
    <property type="match status" value="2"/>
</dbReference>
<feature type="coiled-coil region" evidence="1">
    <location>
        <begin position="241"/>
        <end position="268"/>
    </location>
</feature>
<dbReference type="PANTHER" id="PTHR41259">
    <property type="entry name" value="DOUBLE-STRAND BREAK REPAIR RAD50 ATPASE, PUTATIVE-RELATED"/>
    <property type="match status" value="1"/>
</dbReference>
<dbReference type="AlphaFoldDB" id="A0A4Q7P4S4"/>
<sequence length="559" mass="64360">MNITEITMTHFGKFHGKTMTFQPGINVIYGRNESGKSTIHTFIQGMFWGIEKQRGRASKNDVYSRYEPWDNQGGYGGVLRFEIRGVSYRIERSFLKTDKWVRLIDETHGRELAPAQEKIEELLGGMNETSYVNTVSVAQMKAATDSGLADELKNYIANLNNAGNLEVDFPAAEGYLVSERRRLESLQDAEAGRRSVACREEMDLLEKQCMILERTQKQSAGQIREMEERRAALLRDADGRDAVHRETLRQMENKRAQMERELEQMTGGQEFRQRKNAAGPVLAALAVMAGILTVLAYFEIIPFWMNLTETLIAGGCEAAVFILGVALWIAHDKKARRYNMIFQHQEEIRRLDNACRAASERYQPADRAEIEKLDQELKQLHNTAGRAGWEQEKCQEERNRLAEELEELKQECADNEKRAEEIQALELAIRTMKELSGRIQNSFGSRLHEMSSQLLSRMTEGKYTDLVIHEDMSVYINTREKLIPLEQVSRGTMEQIYLAIRLAAAKVLWPEEPMPLLVDDLFVHYDDVRMQNTLKLLQEQENQLILFTCHRREEENLGM</sequence>
<keyword evidence="2" id="KW-0812">Transmembrane</keyword>
<evidence type="ECO:0000313" key="4">
    <source>
        <dbReference type="EMBL" id="RZS94460.1"/>
    </source>
</evidence>
<name>A0A4Q7P4S4_9FIRM</name>
<protein>
    <submittedName>
        <fullName evidence="4">AAA domain-containing protein</fullName>
    </submittedName>
</protein>
<organism evidence="4 5">
    <name type="scientific">Cuneatibacter caecimuris</name>
    <dbReference type="NCBI Taxonomy" id="1796618"/>
    <lineage>
        <taxon>Bacteria</taxon>
        <taxon>Bacillati</taxon>
        <taxon>Bacillota</taxon>
        <taxon>Clostridia</taxon>
        <taxon>Lachnospirales</taxon>
        <taxon>Lachnospiraceae</taxon>
        <taxon>Cuneatibacter</taxon>
    </lineage>
</organism>